<dbReference type="SMART" id="SM00563">
    <property type="entry name" value="PlsC"/>
    <property type="match status" value="1"/>
</dbReference>
<dbReference type="Proteomes" id="UP000738431">
    <property type="component" value="Chromosome"/>
</dbReference>
<keyword evidence="4" id="KW-1185">Reference proteome</keyword>
<feature type="transmembrane region" description="Helical" evidence="1">
    <location>
        <begin position="353"/>
        <end position="376"/>
    </location>
</feature>
<evidence type="ECO:0000256" key="1">
    <source>
        <dbReference type="SAM" id="Phobius"/>
    </source>
</evidence>
<keyword evidence="1" id="KW-1133">Transmembrane helix</keyword>
<evidence type="ECO:0000313" key="3">
    <source>
        <dbReference type="EMBL" id="WRQ86390.1"/>
    </source>
</evidence>
<reference evidence="3 4" key="1">
    <citation type="submission" date="2023-12" db="EMBL/GenBank/DDBJ databases">
        <title>Description of an unclassified Opitutus bacterium of Verrucomicrobiota.</title>
        <authorList>
            <person name="Zhang D.-F."/>
        </authorList>
    </citation>
    <scope>NUCLEOTIDE SEQUENCE [LARGE SCALE GENOMIC DNA]</scope>
    <source>
        <strain evidence="3 4">WL0086</strain>
    </source>
</reference>
<feature type="domain" description="Phospholipid/glycerol acyltransferase" evidence="2">
    <location>
        <begin position="41"/>
        <end position="171"/>
    </location>
</feature>
<dbReference type="Pfam" id="PF01553">
    <property type="entry name" value="Acyltransferase"/>
    <property type="match status" value="1"/>
</dbReference>
<dbReference type="InterPro" id="IPR038765">
    <property type="entry name" value="Papain-like_cys_pep_sf"/>
</dbReference>
<accession>A0ABZ1C4U9</accession>
<dbReference type="PANTHER" id="PTHR31605:SF0">
    <property type="entry name" value="GLYCEROL-3-PHOSPHATE O-ACYLTRANSFERASE 1"/>
    <property type="match status" value="1"/>
</dbReference>
<dbReference type="Gene3D" id="3.90.1720.10">
    <property type="entry name" value="endopeptidase domain like (from Nostoc punctiforme)"/>
    <property type="match status" value="1"/>
</dbReference>
<keyword evidence="3" id="KW-0808">Transferase</keyword>
<name>A0ABZ1C4U9_9BACT</name>
<feature type="transmembrane region" description="Helical" evidence="1">
    <location>
        <begin position="382"/>
        <end position="401"/>
    </location>
</feature>
<evidence type="ECO:0000259" key="2">
    <source>
        <dbReference type="SMART" id="SM00563"/>
    </source>
</evidence>
<feature type="transmembrane region" description="Helical" evidence="1">
    <location>
        <begin position="313"/>
        <end position="332"/>
    </location>
</feature>
<organism evidence="3 4">
    <name type="scientific">Actomonas aquatica</name>
    <dbReference type="NCBI Taxonomy" id="2866162"/>
    <lineage>
        <taxon>Bacteria</taxon>
        <taxon>Pseudomonadati</taxon>
        <taxon>Verrucomicrobiota</taxon>
        <taxon>Opitutia</taxon>
        <taxon>Opitutales</taxon>
        <taxon>Opitutaceae</taxon>
        <taxon>Actomonas</taxon>
    </lineage>
</organism>
<keyword evidence="1" id="KW-0812">Transmembrane</keyword>
<dbReference type="InterPro" id="IPR002123">
    <property type="entry name" value="Plipid/glycerol_acylTrfase"/>
</dbReference>
<keyword evidence="1" id="KW-0472">Membrane</keyword>
<dbReference type="EMBL" id="CP139781">
    <property type="protein sequence ID" value="WRQ86390.1"/>
    <property type="molecule type" value="Genomic_DNA"/>
</dbReference>
<dbReference type="PANTHER" id="PTHR31605">
    <property type="entry name" value="GLYCEROL-3-PHOSPHATE O-ACYLTRANSFERASE 1"/>
    <property type="match status" value="1"/>
</dbReference>
<dbReference type="SUPFAM" id="SSF69593">
    <property type="entry name" value="Glycerol-3-phosphate (1)-acyltransferase"/>
    <property type="match status" value="1"/>
</dbReference>
<dbReference type="InterPro" id="IPR024453">
    <property type="entry name" value="Peptidase_C92"/>
</dbReference>
<dbReference type="GO" id="GO:0016746">
    <property type="term" value="F:acyltransferase activity"/>
    <property type="evidence" value="ECO:0007669"/>
    <property type="project" value="UniProtKB-KW"/>
</dbReference>
<keyword evidence="3" id="KW-0012">Acyltransferase</keyword>
<dbReference type="RefSeq" id="WP_221031313.1">
    <property type="nucleotide sequence ID" value="NZ_CP139781.1"/>
</dbReference>
<feature type="transmembrane region" description="Helical" evidence="1">
    <location>
        <begin position="465"/>
        <end position="487"/>
    </location>
</feature>
<sequence length="984" mass="107703">MSAGAGTSWLGRMARGLVHGVARFYYPRIEVTGAVPEDGPVLLVANHPNSLLDPVLLGVAARRPVRLMAKAPLFTMPVFGRIMHALGMIPAYRGSDGGGRAEVKKNLESLAQAAAALGEGGGSVVGIFPEGKSHDDVQVALVRSGAARMAMAAVEAGVRGLRVVPVGINYERKERFRTAVWIQVGAAIEVDALLAEHEGDGRAAMRALTPVIDAALKDVVVHLEEAQWEPLLEEVEGLLPARRGLRVEGVLKLRKRVADAINHYHRADRARAEAMAARVEAWRARRQASGLPADARFFRQPLARRLVAVAWDAVRLVVALGLGSAGLLHHLVPHGITRVVAARFDHPGRVTVALHRVLVGVPVYGLWYAGVAVAMLRYFMPWVAVTWLALMPAAGLCAIWVGRRLRVVLPIWWAEVKLLLQRRRVVALRRERAELVEALLAMAADFPGAETAGREVERKLWRPPLWVSGVIAAALSSVALVVGGWLLRDRPLEWRQTDAPALHQLEPAVLAERMGADERGLVAVIDGLADLEARFRVFEKQLHAGERSYYRPEDDDEMRRMLVSYLSLRQALLRTVWRYQRYAQVGDERLRLRALLLHYAAAAVVYDYSARFVLAFEGSETAIRKLNEAEPRWGVPAGVYDRIRANLANIAHRRWLEAGWRHYHETLPAWESVGLGPGGEDVVAARLHAAIAEAGARTAALSERILVYKVATAMSDAKAAVGGSYYRASAAISTLIGDAKIRAPREGKTLVTPELLERLQPLLQPGDILIERRNWYMSNAFLPGYWPHAALYVGTAEDVRALGLAEDPAVAAKLAEFAGTDAAGHAFAVIEAMSEGVVFTSIEHSIGEADAVAVLRPRLSVEQKRTAIARAFSHAGKPYDFDFDFFSSDRLVCTEVVYRSYGDMLEIPLVEILGRQTLPAIEIVRVWAEESVRADAGEGEGADAGGQFEFIALLDGDEEAGTCTWADAATLRESLGRPALTWFN</sequence>
<protein>
    <submittedName>
        <fullName evidence="3">1-acyl-sn-glycerol-3-phosphate acyltransferase</fullName>
    </submittedName>
</protein>
<dbReference type="InterPro" id="IPR052744">
    <property type="entry name" value="GPAT/DAPAT"/>
</dbReference>
<proteinExistence type="predicted"/>
<dbReference type="SUPFAM" id="SSF54001">
    <property type="entry name" value="Cysteine proteinases"/>
    <property type="match status" value="1"/>
</dbReference>
<dbReference type="Pfam" id="PF05708">
    <property type="entry name" value="Peptidase_C92"/>
    <property type="match status" value="1"/>
</dbReference>
<gene>
    <name evidence="3" type="ORF">K1X11_016360</name>
</gene>
<evidence type="ECO:0000313" key="4">
    <source>
        <dbReference type="Proteomes" id="UP000738431"/>
    </source>
</evidence>